<name>A0A1J1HDJ3_PLARL</name>
<dbReference type="GeneID" id="39738278"/>
<protein>
    <submittedName>
        <fullName evidence="2">Uncharacterized protein</fullName>
    </submittedName>
</protein>
<dbReference type="Proteomes" id="UP000220158">
    <property type="component" value="Chromosome 13"/>
</dbReference>
<evidence type="ECO:0000313" key="3">
    <source>
        <dbReference type="Proteomes" id="UP000220158"/>
    </source>
</evidence>
<feature type="region of interest" description="Disordered" evidence="1">
    <location>
        <begin position="647"/>
        <end position="667"/>
    </location>
</feature>
<gene>
    <name evidence="2" type="ORF">PRELSG_1334500</name>
</gene>
<organism evidence="2 3">
    <name type="scientific">Plasmodium relictum</name>
    <dbReference type="NCBI Taxonomy" id="85471"/>
    <lineage>
        <taxon>Eukaryota</taxon>
        <taxon>Sar</taxon>
        <taxon>Alveolata</taxon>
        <taxon>Apicomplexa</taxon>
        <taxon>Aconoidasida</taxon>
        <taxon>Haemosporida</taxon>
        <taxon>Plasmodiidae</taxon>
        <taxon>Plasmodium</taxon>
        <taxon>Plasmodium (Haemamoeba)</taxon>
    </lineage>
</organism>
<dbReference type="RefSeq" id="XP_028535977.1">
    <property type="nucleotide sequence ID" value="XM_028678874.1"/>
</dbReference>
<reference evidence="2 3" key="1">
    <citation type="submission" date="2015-04" db="EMBL/GenBank/DDBJ databases">
        <authorList>
            <consortium name="Pathogen Informatics"/>
        </authorList>
    </citation>
    <scope>NUCLEOTIDE SEQUENCE [LARGE SCALE GENOMIC DNA]</scope>
    <source>
        <strain evidence="2 3">SGS1</strain>
    </source>
</reference>
<dbReference type="EMBL" id="LN835308">
    <property type="protein sequence ID" value="CRH03971.1"/>
    <property type="molecule type" value="Genomic_DNA"/>
</dbReference>
<evidence type="ECO:0000256" key="1">
    <source>
        <dbReference type="SAM" id="MobiDB-lite"/>
    </source>
</evidence>
<evidence type="ECO:0000313" key="2">
    <source>
        <dbReference type="EMBL" id="CRH03971.1"/>
    </source>
</evidence>
<feature type="region of interest" description="Disordered" evidence="1">
    <location>
        <begin position="1524"/>
        <end position="1553"/>
    </location>
</feature>
<sequence>MRNHIFKEKNNCLVNIINYNEKNDQFNNNMIKKRDLFDHNSSNIIYDDNINIINNIQLSKNYDINKLTTLKEDSSKNEVNYDDNFTKYKNYCSKNFLSNEINFSDNFYDNSSNNILSSLSNNNSGKYSYEKEYINKNENRKINHNENNRIKNEVLRNRSLIINDKSEILNEPNYFYKEKMELGKTNYSVNEKMKINTMLEFYKQCNSNLFYKESIKDENENTNFSLYKDEDNKYKDILNSNNSYYKRSNELNYYSTNDELQNDDILNGNLHGHIKTKEYQIKNNEFYNSLKNRENKKLGKGISEQELMNFKRNLYEQNNSINIRDEYTFNNSLLTDGLTHEQLYPTNLYNSANYPYLNYKKENLSGKASEILKQEICNPLKGISDIHFSESINKNKNVFSSLSMKNLNNHLNNMNIQYNEEYIEENNPNKKELNNLVKITKEVYSSNNFSSNSNTTVECKSINNRIKNLDYSNNSNSKRNLNDLINLDILINKRDTNHISNLSYSNDSTNLNNIEHINNINNLSNLYSTNNKTNIDNLSGLDNLKEINNFNNFANNNNIMNKSNLVIKKEIKCAKRFQNNKNQIENNYSSYMASNEYNENKIEQNKKEKDEFEISNNELYLSKIMLQNNIDEEEKIFFNSDLSNNVNKSNSTSSNKGKLEDKNKVKRKQSFEENSEYCTNLSKSEQQINKYYLNVLNFENKDLLSCSKIKNELNSCQIYSTEISNKNSKEMHKNEEQLVHKESYTEKKSNMNDSLKSHNWQKDKCDSETCKVVDNQKNSGFSINSNLYCNLSSEHMTNFDNIDENDNKIIVNIDNINENDNKIIIHNNLNNNNNIDYNFHCNKNCDVDNSYDVKKNFYKNISISYNENSVENNSSDIININSKFQNTSKLKKYGHENSENTVCNTLGDFNPINRNFLYKENKKKNSLLLKNKQEHNLNDNIYANSGIKSCKYPITNIKLENINVTEKKKKNFDSNKDSKELVENINIKLTGLHFNEQKTNTAIIADALKIIDKKAEDHCEERAKYLLCKEAEEKKNLCTNKIEIASEKKIKKNISLCCKNFKVGCLKDNNKATKIKSHFISKQNNIPALIEPFKNEAIKTLKKLNVKYEKSYCEYEKNGNIEKLPKTCEEKFKNIENDFSCSEEKNEKEEYKNMIKLLYSKNEKFKVEEENKNINESSCYNSNSHNFSMYSLCDKINNFHCAEKVENIDLKGKKDLMKKKESNSFNNEPELPKTPTCSKNRELDKLNNINEINIKKDILLKKKNIKCNNFKDNKYSIKKMEKKKIINNTTNEKINEVKKKNTEKYPLDIEATYKCKNIYLKINVDTNNEELIKHAQNRLSKRTLEFKLITTKLINGFIKSTESKIYKSSTIILQNTETDIFYNITLHAYSTTISTIWLYASISFFLTKYNIQNFKLKTPSSITFTKNGDFLNSLLNSNNIKKNISKASKLESHNYLLKKTHEKKKSCMTILQKNSTEMNKRFSISEDKNDNFLKDYCDFSNTDIFNESILQINKIDICNSLEKNNQSKNKNSEEDNNTLDKENSNNSYGISHSDECLSSSSYEELLLDFHDLNKSEIKKGFQNYKYEKKEEKQEDKKLKHLNTITHKNTPLFDEKNSSQKYDKNKEIVNNESKEKNNINGIKNNYINGKIKEEKLENSMYLEILNNAYKEPFIFSEFLLKKNVDIQNSNKLVNNLKIKEIKDSSSLTLSSSCISKDEYMNDMKNELMNVKQNVVMEEHSDKDKNNFSKKLNNSCGEDILKYPLKKDSDSPKENIYMLNELKDELEDIKSIKNEMTTKNNMNNTTEEVKINPSDNNNSYYFGNNYYYKNYIEKNHIENDLTNENSNYIDSLNNELKIIPEYSNKIYKEKNVNVLNLNKYDEKYVSEKLQKSKVLLINKSENITKYDLKLVKNSFINKKENTNYENSNETKEMKENNEINTISLNDIIHSKDKQGTSIVDLNKMNNNNEGRTNEIKVENIKTSEPTVTSNFIFKKKTESLNEKHEIYNHMYLNKNNKNNELNKYEANGIKLIGYNNLNHNNNIEKNKNILFTPNNTNNILINKLHNSTRISYNPHIKSKNFKEYLDYNNATFNPIDKKVIVLKNKEIEALSKGSEYDKLKYVYKSNFNKTCEHINLIRRDNNISKTNFPINFLNKTFTNNICMDNEDRNKKHFQNSKCKIYNSEDLLHKINNYKHVRCTDNANHTHDFNNNYHQHLNMQKNYFNYFPNNINSLNIYEKDIESNAKESVNNFIEYKKKNNNNDIYHINKHVTASENILSEHLLNQNGKNYKEQRTTDENYIFIDDNNSNKNNENYVKEIEHKKSNKCFNKEFFINSQKFVIDKIHNNNKDNIALNNGTTNNLICYNASNNNIPLNELVNNNAINNNDSNIVHNNLMKNYKYYNMTNSNNNVNRSNNEFTSINIDSKKYTHNNIHLFKNTQQRKPNYNIKLSENSQNYLNNIYMLNLNKERTDTVVGNNSYNEINMEPTYLNENRIKYIHNINKSESEPNLKNILLKPNIYNINCYDKYVIENSPLKNVLKKNIFILPQGVKKDAKENPYTIYKINEKKLKNGINNNYPFKNFNLIENMENNINTKKNITNIPNTMRLQDIIMNEKNISNNLSNFNIDGNNNLNHLNQNINNNINYLNEHSNRNFNFSNRNFNNNMNYLHQHSSRNLGILNQNINNNSNVTNKAYFSVNKKANLVKLNENSKDIRKNIYSYRDLMNENENNLISSSTLSNSFDIKKLYGSSDDLKDNVNMSLYCCPLKKDYKSNINETYFSPSNFSKMKQMRNVKYNNNDLNANNDYKNNLKKNYITSNYINDNIQNSKNHRNIELGLSHHNYLKDVEQTKTCKKILNEMKDSKSICNDNVPDVHTKYSYIDNIFINNENSLSKNRKFSPFFGKPSNLNMQKNENFEKFSQNIYSNLQIFQLNIQLDESTWKHIKFSYEDLLDEKVMKFIKDNKLKQIFLIPIKEKMEYMLQNDIIKWNINITEFL</sequence>
<dbReference type="VEuPathDB" id="PlasmoDB:PRELSG_1334500"/>
<dbReference type="OrthoDB" id="381420at2759"/>
<proteinExistence type="predicted"/>
<accession>A0A1J1HDJ3</accession>
<keyword evidence="3" id="KW-1185">Reference proteome</keyword>
<dbReference type="OMA" id="QNCENYQ"/>
<feature type="compositionally biased region" description="Basic and acidic residues" evidence="1">
    <location>
        <begin position="1530"/>
        <end position="1543"/>
    </location>
</feature>
<dbReference type="KEGG" id="prel:PRELSG_1334500"/>